<dbReference type="EMBL" id="AIDX01000001">
    <property type="protein sequence ID" value="EIQ82842.1"/>
    <property type="molecule type" value="Genomic_DNA"/>
</dbReference>
<protein>
    <submittedName>
        <fullName evidence="1">Uncharacterized protein</fullName>
    </submittedName>
</protein>
<evidence type="ECO:0000313" key="1">
    <source>
        <dbReference type="EMBL" id="EIQ82842.1"/>
    </source>
</evidence>
<organism evidence="1 2">
    <name type="scientific">Streptococcus canis FSL Z3-227</name>
    <dbReference type="NCBI Taxonomy" id="482234"/>
    <lineage>
        <taxon>Bacteria</taxon>
        <taxon>Bacillati</taxon>
        <taxon>Bacillota</taxon>
        <taxon>Bacilli</taxon>
        <taxon>Lactobacillales</taxon>
        <taxon>Streptococcaceae</taxon>
        <taxon>Streptococcus</taxon>
    </lineage>
</organism>
<dbReference type="AlphaFoldDB" id="A0AAV3FUM8"/>
<proteinExistence type="predicted"/>
<dbReference type="Proteomes" id="UP000004423">
    <property type="component" value="Unassembled WGS sequence"/>
</dbReference>
<name>A0AAV3FUM8_STRCB</name>
<accession>A0AAV3FUM8</accession>
<gene>
    <name evidence="1" type="ORF">SCAZ3_10785</name>
</gene>
<sequence length="47" mass="5390">MIFPFIIKKPLLAFAMFSIIFIIIEERLAVNERPFFSAISGILIGNF</sequence>
<comment type="caution">
    <text evidence="1">The sequence shown here is derived from an EMBL/GenBank/DDBJ whole genome shotgun (WGS) entry which is preliminary data.</text>
</comment>
<evidence type="ECO:0000313" key="2">
    <source>
        <dbReference type="Proteomes" id="UP000004423"/>
    </source>
</evidence>
<reference evidence="1 2" key="1">
    <citation type="journal article" date="2012" name="PLoS ONE">
        <title>Gene Repertoire Evolution of Streptococcus pyogenes Inferred from Phylogenomic Analysis with Streptococcus canis and Streptococcus dysgalactiae.</title>
        <authorList>
            <person name="Lefebure T."/>
            <person name="Richards V.P."/>
            <person name="Lang P."/>
            <person name="Pavinski-Bitar P."/>
            <person name="Stanhope M.J."/>
        </authorList>
    </citation>
    <scope>NUCLEOTIDE SEQUENCE [LARGE SCALE GENOMIC DNA]</scope>
    <source>
        <strain evidence="1 2">FSL Z3-227</strain>
    </source>
</reference>